<feature type="region of interest" description="Disordered" evidence="1">
    <location>
        <begin position="58"/>
        <end position="88"/>
    </location>
</feature>
<feature type="compositionally biased region" description="Basic and acidic residues" evidence="1">
    <location>
        <begin position="73"/>
        <end position="88"/>
    </location>
</feature>
<proteinExistence type="predicted"/>
<gene>
    <name evidence="3" type="ORF">LDAN0321_LOCUS2357</name>
</gene>
<dbReference type="EMBL" id="HBGY01003845">
    <property type="protein sequence ID" value="CAD9560036.1"/>
    <property type="molecule type" value="Transcribed_RNA"/>
</dbReference>
<feature type="domain" description="GH18" evidence="2">
    <location>
        <begin position="10"/>
        <end position="60"/>
    </location>
</feature>
<dbReference type="InterPro" id="IPR017853">
    <property type="entry name" value="GH"/>
</dbReference>
<name>A0A7S2JY50_9STRA</name>
<evidence type="ECO:0000313" key="3">
    <source>
        <dbReference type="EMBL" id="CAD9560036.1"/>
    </source>
</evidence>
<dbReference type="GO" id="GO:0005975">
    <property type="term" value="P:carbohydrate metabolic process"/>
    <property type="evidence" value="ECO:0007669"/>
    <property type="project" value="InterPro"/>
</dbReference>
<feature type="compositionally biased region" description="Basic and acidic residues" evidence="1">
    <location>
        <begin position="146"/>
        <end position="156"/>
    </location>
</feature>
<dbReference type="Gene3D" id="3.20.20.80">
    <property type="entry name" value="Glycosidases"/>
    <property type="match status" value="1"/>
</dbReference>
<feature type="region of interest" description="Disordered" evidence="1">
    <location>
        <begin position="131"/>
        <end position="156"/>
    </location>
</feature>
<dbReference type="InterPro" id="IPR001223">
    <property type="entry name" value="Glyco_hydro18_cat"/>
</dbReference>
<sequence>MATPIGHYAQYFDFIGLAQHVDYFNVMSYDIHGYWDNPKTIGFHTDMTVVNYFDDSDHNQNNSGNHHNAAAAESRDRSTNSPDRKTDDALLFLNQSHDSEKTLRTATNHCASPSPPAAAVRNARSLLVSPLGMGSPNNSAVSHYYGAEERGDVDYP</sequence>
<dbReference type="AlphaFoldDB" id="A0A7S2JY50"/>
<feature type="compositionally biased region" description="Low complexity" evidence="1">
    <location>
        <begin position="59"/>
        <end position="72"/>
    </location>
</feature>
<evidence type="ECO:0000256" key="1">
    <source>
        <dbReference type="SAM" id="MobiDB-lite"/>
    </source>
</evidence>
<protein>
    <recommendedName>
        <fullName evidence="2">GH18 domain-containing protein</fullName>
    </recommendedName>
</protein>
<accession>A0A7S2JY50</accession>
<evidence type="ECO:0000259" key="2">
    <source>
        <dbReference type="Pfam" id="PF00704"/>
    </source>
</evidence>
<organism evidence="3">
    <name type="scientific">Leptocylindrus danicus</name>
    <dbReference type="NCBI Taxonomy" id="163516"/>
    <lineage>
        <taxon>Eukaryota</taxon>
        <taxon>Sar</taxon>
        <taxon>Stramenopiles</taxon>
        <taxon>Ochrophyta</taxon>
        <taxon>Bacillariophyta</taxon>
        <taxon>Coscinodiscophyceae</taxon>
        <taxon>Chaetocerotophycidae</taxon>
        <taxon>Leptocylindrales</taxon>
        <taxon>Leptocylindraceae</taxon>
        <taxon>Leptocylindrus</taxon>
    </lineage>
</organism>
<dbReference type="SUPFAM" id="SSF51445">
    <property type="entry name" value="(Trans)glycosidases"/>
    <property type="match status" value="1"/>
</dbReference>
<reference evidence="3" key="1">
    <citation type="submission" date="2021-01" db="EMBL/GenBank/DDBJ databases">
        <authorList>
            <person name="Corre E."/>
            <person name="Pelletier E."/>
            <person name="Niang G."/>
            <person name="Scheremetjew M."/>
            <person name="Finn R."/>
            <person name="Kale V."/>
            <person name="Holt S."/>
            <person name="Cochrane G."/>
            <person name="Meng A."/>
            <person name="Brown T."/>
            <person name="Cohen L."/>
        </authorList>
    </citation>
    <scope>NUCLEOTIDE SEQUENCE</scope>
    <source>
        <strain evidence="3">B650</strain>
    </source>
</reference>
<dbReference type="Pfam" id="PF00704">
    <property type="entry name" value="Glyco_hydro_18"/>
    <property type="match status" value="1"/>
</dbReference>